<organism evidence="1 2">
    <name type="scientific">Pogonophryne albipinna</name>
    <dbReference type="NCBI Taxonomy" id="1090488"/>
    <lineage>
        <taxon>Eukaryota</taxon>
        <taxon>Metazoa</taxon>
        <taxon>Chordata</taxon>
        <taxon>Craniata</taxon>
        <taxon>Vertebrata</taxon>
        <taxon>Euteleostomi</taxon>
        <taxon>Actinopterygii</taxon>
        <taxon>Neopterygii</taxon>
        <taxon>Teleostei</taxon>
        <taxon>Neoteleostei</taxon>
        <taxon>Acanthomorphata</taxon>
        <taxon>Eupercaria</taxon>
        <taxon>Perciformes</taxon>
        <taxon>Notothenioidei</taxon>
        <taxon>Pogonophryne</taxon>
    </lineage>
</organism>
<protein>
    <submittedName>
        <fullName evidence="1">Uncharacterized protein</fullName>
    </submittedName>
</protein>
<feature type="non-terminal residue" evidence="1">
    <location>
        <position position="1"/>
    </location>
</feature>
<reference evidence="1" key="1">
    <citation type="submission" date="2022-11" db="EMBL/GenBank/DDBJ databases">
        <title>Chromosome-level genome of Pogonophryne albipinna.</title>
        <authorList>
            <person name="Jo E."/>
        </authorList>
    </citation>
    <scope>NUCLEOTIDE SEQUENCE</scope>
    <source>
        <strain evidence="1">SGF0006</strain>
        <tissue evidence="1">Muscle</tissue>
    </source>
</reference>
<gene>
    <name evidence="1" type="ORF">JOQ06_006259</name>
</gene>
<accession>A0AAD6FS30</accession>
<dbReference type="Proteomes" id="UP001219934">
    <property type="component" value="Unassembled WGS sequence"/>
</dbReference>
<evidence type="ECO:0000313" key="2">
    <source>
        <dbReference type="Proteomes" id="UP001219934"/>
    </source>
</evidence>
<proteinExistence type="predicted"/>
<sequence length="136" mass="14514">CKVHFGGLARSGSEVKRGTVEQGVIVTQSLRALCGNSERNTLLKALFLPRSILNSICSINSLSLPFLPILTSHVTEELSLGRNHIPGCLPGASGAWPVQRSLGSQEQWGAQMLLPSATELSLPDSHLPVLMHDAPP</sequence>
<name>A0AAD6FS30_9TELE</name>
<comment type="caution">
    <text evidence="1">The sequence shown here is derived from an EMBL/GenBank/DDBJ whole genome shotgun (WGS) entry which is preliminary data.</text>
</comment>
<feature type="non-terminal residue" evidence="1">
    <location>
        <position position="136"/>
    </location>
</feature>
<keyword evidence="2" id="KW-1185">Reference proteome</keyword>
<dbReference type="EMBL" id="JAPTMU010000005">
    <property type="protein sequence ID" value="KAJ4943763.1"/>
    <property type="molecule type" value="Genomic_DNA"/>
</dbReference>
<evidence type="ECO:0000313" key="1">
    <source>
        <dbReference type="EMBL" id="KAJ4943763.1"/>
    </source>
</evidence>
<dbReference type="AlphaFoldDB" id="A0AAD6FS30"/>